<dbReference type="Gene3D" id="3.90.950.10">
    <property type="match status" value="1"/>
</dbReference>
<proteinExistence type="predicted"/>
<dbReference type="GO" id="GO:0047429">
    <property type="term" value="F:nucleoside triphosphate diphosphatase activity"/>
    <property type="evidence" value="ECO:0007669"/>
    <property type="project" value="InterPro"/>
</dbReference>
<dbReference type="GO" id="GO:0009143">
    <property type="term" value="P:nucleoside triphosphate catabolic process"/>
    <property type="evidence" value="ECO:0007669"/>
    <property type="project" value="InterPro"/>
</dbReference>
<organism evidence="2">
    <name type="scientific">Ostreococcus sp. 'lucimarinus'</name>
    <dbReference type="NCBI Taxonomy" id="242159"/>
    <lineage>
        <taxon>Eukaryota</taxon>
        <taxon>Viridiplantae</taxon>
        <taxon>Chlorophyta</taxon>
        <taxon>Mamiellophyceae</taxon>
        <taxon>Mamiellales</taxon>
        <taxon>Bathycoccaceae</taxon>
        <taxon>Ostreococcus</taxon>
    </lineage>
</organism>
<dbReference type="AlphaFoldDB" id="A0A7R9T2V5"/>
<feature type="region of interest" description="Disordered" evidence="1">
    <location>
        <begin position="183"/>
        <end position="284"/>
    </location>
</feature>
<dbReference type="InterPro" id="IPR002637">
    <property type="entry name" value="RdgB/HAM1"/>
</dbReference>
<feature type="compositionally biased region" description="Basic and acidic residues" evidence="1">
    <location>
        <begin position="194"/>
        <end position="206"/>
    </location>
</feature>
<dbReference type="SUPFAM" id="SSF52972">
    <property type="entry name" value="ITPase-like"/>
    <property type="match status" value="1"/>
</dbReference>
<dbReference type="InterPro" id="IPR029001">
    <property type="entry name" value="ITPase-like_fam"/>
</dbReference>
<evidence type="ECO:0000256" key="1">
    <source>
        <dbReference type="SAM" id="MobiDB-lite"/>
    </source>
</evidence>
<sequence>MSRHCDRRAELKCALGVKCLRTGEQKIFISSRSGVLVVPRGEMEASDEDGLQSIFKPEDCHKTLAELEYSERMKISHRQDALLEFLTYSANRVDENDPQDSDHELETAVLLDAVGDIIKRSQTLDGSKAQRNPSRLRVQKTAKVTTKRKPAPQTVAMKRPMAEVDELRKEAVKEFDVATVKSKGMIGSDDSPQLDERNTPERERTPWESVRSASIGLPGLPLPPQSPTLIPHSVQQRTSHQRRVLDKNPKATRIAKRAKTPRQTFNSNGANDDDFWGFPAAAAS</sequence>
<dbReference type="EMBL" id="HBDX01004579">
    <property type="protein sequence ID" value="CAD8223218.1"/>
    <property type="molecule type" value="Transcribed_RNA"/>
</dbReference>
<reference evidence="2" key="1">
    <citation type="submission" date="2021-01" db="EMBL/GenBank/DDBJ databases">
        <authorList>
            <person name="Corre E."/>
            <person name="Pelletier E."/>
            <person name="Niang G."/>
            <person name="Scheremetjew M."/>
            <person name="Finn R."/>
            <person name="Kale V."/>
            <person name="Holt S."/>
            <person name="Cochrane G."/>
            <person name="Meng A."/>
            <person name="Brown T."/>
            <person name="Cohen L."/>
        </authorList>
    </citation>
    <scope>NUCLEOTIDE SEQUENCE</scope>
    <source>
        <strain evidence="2">Clade-A-BCC118000</strain>
    </source>
</reference>
<feature type="compositionally biased region" description="Polar residues" evidence="1">
    <location>
        <begin position="261"/>
        <end position="270"/>
    </location>
</feature>
<gene>
    <name evidence="2" type="ORF">OLUC0939_LOCUS3942</name>
</gene>
<protein>
    <submittedName>
        <fullName evidence="2">Uncharacterized protein</fullName>
    </submittedName>
</protein>
<name>A0A7R9T2V5_9CHLO</name>
<dbReference type="Pfam" id="PF01725">
    <property type="entry name" value="Ham1p_like"/>
    <property type="match status" value="1"/>
</dbReference>
<evidence type="ECO:0000313" key="2">
    <source>
        <dbReference type="EMBL" id="CAD8223218.1"/>
    </source>
</evidence>
<accession>A0A7R9T2V5</accession>